<gene>
    <name evidence="13" type="ORF">CITCOLO1_LOCUS11320</name>
</gene>
<comment type="catalytic activity">
    <reaction evidence="8">
        <text>L-seryl-[protein] + ATP = O-phospho-L-seryl-[protein] + ADP + H(+)</text>
        <dbReference type="Rhea" id="RHEA:17989"/>
        <dbReference type="Rhea" id="RHEA-COMP:9863"/>
        <dbReference type="Rhea" id="RHEA-COMP:11604"/>
        <dbReference type="ChEBI" id="CHEBI:15378"/>
        <dbReference type="ChEBI" id="CHEBI:29999"/>
        <dbReference type="ChEBI" id="CHEBI:30616"/>
        <dbReference type="ChEBI" id="CHEBI:83421"/>
        <dbReference type="ChEBI" id="CHEBI:456216"/>
        <dbReference type="EC" id="2.7.11.1"/>
    </reaction>
</comment>
<keyword evidence="6 9" id="KW-0067">ATP-binding</keyword>
<feature type="compositionally biased region" description="Acidic residues" evidence="11">
    <location>
        <begin position="355"/>
        <end position="386"/>
    </location>
</feature>
<keyword evidence="2 10" id="KW-0723">Serine/threonine-protein kinase</keyword>
<accession>A0ABP0YFP7</accession>
<dbReference type="Gene3D" id="1.10.510.10">
    <property type="entry name" value="Transferase(Phosphotransferase) domain 1"/>
    <property type="match status" value="2"/>
</dbReference>
<dbReference type="PROSITE" id="PS50011">
    <property type="entry name" value="PROTEIN_KINASE_DOM"/>
    <property type="match status" value="1"/>
</dbReference>
<dbReference type="SUPFAM" id="SSF56112">
    <property type="entry name" value="Protein kinase-like (PK-like)"/>
    <property type="match status" value="1"/>
</dbReference>
<dbReference type="SMART" id="SM00220">
    <property type="entry name" value="S_TKc"/>
    <property type="match status" value="1"/>
</dbReference>
<dbReference type="PROSITE" id="PS00107">
    <property type="entry name" value="PROTEIN_KINASE_ATP"/>
    <property type="match status" value="1"/>
</dbReference>
<name>A0ABP0YFP7_9ROSI</name>
<dbReference type="Proteomes" id="UP001642487">
    <property type="component" value="Chromosome 4"/>
</dbReference>
<dbReference type="InterPro" id="IPR008271">
    <property type="entry name" value="Ser/Thr_kinase_AS"/>
</dbReference>
<reference evidence="13 14" key="1">
    <citation type="submission" date="2024-03" db="EMBL/GenBank/DDBJ databases">
        <authorList>
            <person name="Gkanogiannis A."/>
            <person name="Becerra Lopez-Lavalle L."/>
        </authorList>
    </citation>
    <scope>NUCLEOTIDE SEQUENCE [LARGE SCALE GENOMIC DNA]</scope>
</reference>
<keyword evidence="5" id="KW-0418">Kinase</keyword>
<feature type="domain" description="Protein kinase" evidence="12">
    <location>
        <begin position="4"/>
        <end position="291"/>
    </location>
</feature>
<dbReference type="PANTHER" id="PTHR24343:SF490">
    <property type="entry name" value="SERINE_THREONINE-PROTEIN KINASE SRK2G"/>
    <property type="match status" value="1"/>
</dbReference>
<dbReference type="InterPro" id="IPR017441">
    <property type="entry name" value="Protein_kinase_ATP_BS"/>
</dbReference>
<dbReference type="Gene3D" id="3.30.200.20">
    <property type="entry name" value="Phosphorylase Kinase, domain 1"/>
    <property type="match status" value="1"/>
</dbReference>
<evidence type="ECO:0000256" key="11">
    <source>
        <dbReference type="SAM" id="MobiDB-lite"/>
    </source>
</evidence>
<dbReference type="EC" id="2.7.11.1" evidence="1"/>
<proteinExistence type="inferred from homology"/>
<evidence type="ECO:0000256" key="10">
    <source>
        <dbReference type="RuleBase" id="RU000304"/>
    </source>
</evidence>
<protein>
    <recommendedName>
        <fullName evidence="1">non-specific serine/threonine protein kinase</fullName>
        <ecNumber evidence="1">2.7.11.1</ecNumber>
    </recommendedName>
</protein>
<feature type="region of interest" description="Disordered" evidence="11">
    <location>
        <begin position="331"/>
        <end position="395"/>
    </location>
</feature>
<keyword evidence="4 9" id="KW-0547">Nucleotide-binding</keyword>
<evidence type="ECO:0000256" key="6">
    <source>
        <dbReference type="ARBA" id="ARBA00022840"/>
    </source>
</evidence>
<organism evidence="13 14">
    <name type="scientific">Citrullus colocynthis</name>
    <name type="common">colocynth</name>
    <dbReference type="NCBI Taxonomy" id="252529"/>
    <lineage>
        <taxon>Eukaryota</taxon>
        <taxon>Viridiplantae</taxon>
        <taxon>Streptophyta</taxon>
        <taxon>Embryophyta</taxon>
        <taxon>Tracheophyta</taxon>
        <taxon>Spermatophyta</taxon>
        <taxon>Magnoliopsida</taxon>
        <taxon>eudicotyledons</taxon>
        <taxon>Gunneridae</taxon>
        <taxon>Pentapetalae</taxon>
        <taxon>rosids</taxon>
        <taxon>fabids</taxon>
        <taxon>Cucurbitales</taxon>
        <taxon>Cucurbitaceae</taxon>
        <taxon>Benincaseae</taxon>
        <taxon>Citrullus</taxon>
    </lineage>
</organism>
<keyword evidence="3" id="KW-0808">Transferase</keyword>
<evidence type="ECO:0000256" key="4">
    <source>
        <dbReference type="ARBA" id="ARBA00022741"/>
    </source>
</evidence>
<evidence type="ECO:0000256" key="5">
    <source>
        <dbReference type="ARBA" id="ARBA00022777"/>
    </source>
</evidence>
<evidence type="ECO:0000256" key="8">
    <source>
        <dbReference type="ARBA" id="ARBA00048679"/>
    </source>
</evidence>
<evidence type="ECO:0000256" key="2">
    <source>
        <dbReference type="ARBA" id="ARBA00022527"/>
    </source>
</evidence>
<dbReference type="EMBL" id="OZ021738">
    <property type="protein sequence ID" value="CAK9319323.1"/>
    <property type="molecule type" value="Genomic_DNA"/>
</dbReference>
<dbReference type="InterPro" id="IPR011009">
    <property type="entry name" value="Kinase-like_dom_sf"/>
</dbReference>
<dbReference type="PROSITE" id="PS00108">
    <property type="entry name" value="PROTEIN_KINASE_ST"/>
    <property type="match status" value="1"/>
</dbReference>
<evidence type="ECO:0000256" key="1">
    <source>
        <dbReference type="ARBA" id="ARBA00012513"/>
    </source>
</evidence>
<comment type="catalytic activity">
    <reaction evidence="7">
        <text>L-threonyl-[protein] + ATP = O-phospho-L-threonyl-[protein] + ADP + H(+)</text>
        <dbReference type="Rhea" id="RHEA:46608"/>
        <dbReference type="Rhea" id="RHEA-COMP:11060"/>
        <dbReference type="Rhea" id="RHEA-COMP:11605"/>
        <dbReference type="ChEBI" id="CHEBI:15378"/>
        <dbReference type="ChEBI" id="CHEBI:30013"/>
        <dbReference type="ChEBI" id="CHEBI:30616"/>
        <dbReference type="ChEBI" id="CHEBI:61977"/>
        <dbReference type="ChEBI" id="CHEBI:456216"/>
        <dbReference type="EC" id="2.7.11.1"/>
    </reaction>
</comment>
<evidence type="ECO:0000313" key="13">
    <source>
        <dbReference type="EMBL" id="CAK9319323.1"/>
    </source>
</evidence>
<dbReference type="PANTHER" id="PTHR24343">
    <property type="entry name" value="SERINE/THREONINE KINASE"/>
    <property type="match status" value="1"/>
</dbReference>
<evidence type="ECO:0000313" key="14">
    <source>
        <dbReference type="Proteomes" id="UP001642487"/>
    </source>
</evidence>
<evidence type="ECO:0000256" key="3">
    <source>
        <dbReference type="ARBA" id="ARBA00022679"/>
    </source>
</evidence>
<evidence type="ECO:0000256" key="7">
    <source>
        <dbReference type="ARBA" id="ARBA00047899"/>
    </source>
</evidence>
<comment type="similarity">
    <text evidence="10">Belongs to the protein kinase superfamily.</text>
</comment>
<dbReference type="InterPro" id="IPR000719">
    <property type="entry name" value="Prot_kinase_dom"/>
</dbReference>
<evidence type="ECO:0000256" key="9">
    <source>
        <dbReference type="PROSITE-ProRule" id="PRU10141"/>
    </source>
</evidence>
<evidence type="ECO:0000259" key="12">
    <source>
        <dbReference type="PROSITE" id="PS50011"/>
    </source>
</evidence>
<dbReference type="Pfam" id="PF00069">
    <property type="entry name" value="Pkinase"/>
    <property type="match status" value="2"/>
</dbReference>
<keyword evidence="14" id="KW-1185">Reference proteome</keyword>
<sequence length="395" mass="45343">MEKYDVFMDLGAGSFGVAKLCRHKHTKELVAIKFIERGPKVDENVEREVVNHRSLRHPNVIRFKEVILTPTHLALVMEYAAGGELFERIYHSGRFSEDEARYFFQQLISGVDYFHSLQICHRDLKLDNILLDGSPAPLLKICDFGFSKSSLLYSKPDTTVGPPAYEAPEVVAKGRYDGKLYPLHSTPNTNVGSPTYAAPEVLVEGQYDGKLADVWSCGVTLYIMLVGAYPFEDPNDSKNFEKTITRIMAVQYEIPDHVHLSQHCRHLLSRIFVPNPSMRISPKEIKKHPWFLKNLPRELTESSQAIYYQRNTPTFSLQTMEEIMKLLEEAKNPPPSSTTMMDLGWETEEGGKAELEEEEEDEWETEEDGEAELEEDEEDDEEDEYEQMVMKEIHT</sequence>
<feature type="binding site" evidence="9">
    <location>
        <position position="33"/>
    </location>
    <ligand>
        <name>ATP</name>
        <dbReference type="ChEBI" id="CHEBI:30616"/>
    </ligand>
</feature>